<proteinExistence type="predicted"/>
<evidence type="ECO:0000313" key="3">
    <source>
        <dbReference type="EMBL" id="SEL32961.1"/>
    </source>
</evidence>
<evidence type="ECO:0000259" key="2">
    <source>
        <dbReference type="SMART" id="SM00458"/>
    </source>
</evidence>
<feature type="chain" id="PRO_5010227545" evidence="1">
    <location>
        <begin position="37"/>
        <end position="194"/>
    </location>
</feature>
<dbReference type="AlphaFoldDB" id="A0A1H7PB15"/>
<dbReference type="InterPro" id="IPR035992">
    <property type="entry name" value="Ricin_B-like_lectins"/>
</dbReference>
<evidence type="ECO:0000313" key="4">
    <source>
        <dbReference type="Proteomes" id="UP000183015"/>
    </source>
</evidence>
<evidence type="ECO:0000256" key="1">
    <source>
        <dbReference type="SAM" id="SignalP"/>
    </source>
</evidence>
<dbReference type="eggNOG" id="COG2730">
    <property type="taxonomic scope" value="Bacteria"/>
</dbReference>
<feature type="signal peptide" evidence="1">
    <location>
        <begin position="1"/>
        <end position="36"/>
    </location>
</feature>
<keyword evidence="3" id="KW-0430">Lectin</keyword>
<dbReference type="SMART" id="SM00458">
    <property type="entry name" value="RICIN"/>
    <property type="match status" value="1"/>
</dbReference>
<keyword evidence="1" id="KW-0732">Signal</keyword>
<dbReference type="InterPro" id="IPR000772">
    <property type="entry name" value="Ricin_B_lectin"/>
</dbReference>
<dbReference type="Gene3D" id="2.80.10.50">
    <property type="match status" value="3"/>
</dbReference>
<dbReference type="PROSITE" id="PS50231">
    <property type="entry name" value="RICIN_B_LECTIN"/>
    <property type="match status" value="1"/>
</dbReference>
<protein>
    <submittedName>
        <fullName evidence="3">Ricin-type beta-trefoil lectin domain-like</fullName>
    </submittedName>
</protein>
<gene>
    <name evidence="3" type="ORF">SAMN05414137_107301</name>
</gene>
<sequence length="194" mass="20727">MSALRHPRAVRLRNLAVGTAAGSLLLVGLAASPASAGAWGYVAFANANSGKCLEIGGWAQNNGATANQWDCLHGSAASNGWFDENQVWTVNVVNGYTQIRNVNSGKCLEVQGWAQNNGATVDQWDCLYDGNGNPDKNQAWYIAGSGQIWNVNSGKCLEIGGWAQNNGALADQWDCLNDGNGNPDSNQVWQQTHY</sequence>
<dbReference type="CDD" id="cd00161">
    <property type="entry name" value="beta-trefoil_Ricin-like"/>
    <property type="match status" value="1"/>
</dbReference>
<dbReference type="STRING" id="235985.SAMN05414137_107301"/>
<name>A0A1H7PB15_STRJI</name>
<accession>A0A1H7PB15</accession>
<dbReference type="RefSeq" id="WP_052438344.1">
    <property type="nucleotide sequence ID" value="NZ_BBPN01000003.1"/>
</dbReference>
<dbReference type="Proteomes" id="UP000183015">
    <property type="component" value="Unassembled WGS sequence"/>
</dbReference>
<feature type="domain" description="Ricin B lectin" evidence="2">
    <location>
        <begin position="39"/>
        <end position="192"/>
    </location>
</feature>
<organism evidence="3 4">
    <name type="scientific">Streptacidiphilus jiangxiensis</name>
    <dbReference type="NCBI Taxonomy" id="235985"/>
    <lineage>
        <taxon>Bacteria</taxon>
        <taxon>Bacillati</taxon>
        <taxon>Actinomycetota</taxon>
        <taxon>Actinomycetes</taxon>
        <taxon>Kitasatosporales</taxon>
        <taxon>Streptomycetaceae</taxon>
        <taxon>Streptacidiphilus</taxon>
    </lineage>
</organism>
<dbReference type="SUPFAM" id="SSF50370">
    <property type="entry name" value="Ricin B-like lectins"/>
    <property type="match status" value="1"/>
</dbReference>
<dbReference type="EMBL" id="FOAZ01000007">
    <property type="protein sequence ID" value="SEL32961.1"/>
    <property type="molecule type" value="Genomic_DNA"/>
</dbReference>
<dbReference type="GO" id="GO:0030246">
    <property type="term" value="F:carbohydrate binding"/>
    <property type="evidence" value="ECO:0007669"/>
    <property type="project" value="UniProtKB-KW"/>
</dbReference>
<reference evidence="4" key="1">
    <citation type="submission" date="2016-10" db="EMBL/GenBank/DDBJ databases">
        <authorList>
            <person name="Varghese N."/>
        </authorList>
    </citation>
    <scope>NUCLEOTIDE SEQUENCE [LARGE SCALE GENOMIC DNA]</scope>
    <source>
        <strain evidence="4">DSM 45096 / BCRC 16803 / CGMCC 4.1857 / CIP 109030 / JCM 12277 / KCTC 19219 / NBRC 100920 / 33214</strain>
    </source>
</reference>
<dbReference type="OrthoDB" id="3845597at2"/>
<keyword evidence="4" id="KW-1185">Reference proteome</keyword>
<dbReference type="Pfam" id="PF00652">
    <property type="entry name" value="Ricin_B_lectin"/>
    <property type="match status" value="1"/>
</dbReference>